<evidence type="ECO:0000256" key="2">
    <source>
        <dbReference type="SAM" id="SignalP"/>
    </source>
</evidence>
<proteinExistence type="predicted"/>
<dbReference type="WBParaSite" id="PTRK_0000059600.1">
    <property type="protein sequence ID" value="PTRK_0000059600.1"/>
    <property type="gene ID" value="PTRK_0000059600"/>
</dbReference>
<evidence type="ECO:0000313" key="3">
    <source>
        <dbReference type="Proteomes" id="UP000038045"/>
    </source>
</evidence>
<evidence type="ECO:0000313" key="4">
    <source>
        <dbReference type="WBParaSite" id="PTRK_0000059600.1"/>
    </source>
</evidence>
<keyword evidence="3" id="KW-1185">Reference proteome</keyword>
<feature type="region of interest" description="Disordered" evidence="1">
    <location>
        <begin position="63"/>
        <end position="83"/>
    </location>
</feature>
<feature type="compositionally biased region" description="Polar residues" evidence="1">
    <location>
        <begin position="119"/>
        <end position="140"/>
    </location>
</feature>
<dbReference type="Proteomes" id="UP000038045">
    <property type="component" value="Unplaced"/>
</dbReference>
<dbReference type="AlphaFoldDB" id="A0A0N4Z1F9"/>
<feature type="chain" id="PRO_5005890952" evidence="2">
    <location>
        <begin position="23"/>
        <end position="194"/>
    </location>
</feature>
<accession>A0A0N4Z1F9</accession>
<sequence length="194" mass="21060">MNFNIILAICTFLAIYIIGIQGDEKKPMTTACKHYCMKIKRGYNPIPPPEECTCPSAAKTTVKPSTTKNLDKNKSVKDSTSLSTKLGDKTTIGLGKTTVTLKKIMSTKLEKMIRKDLQKTTVRTEQSTSKNIDSKSTAKSLQKLDVKSTVKPSGQPSIQSKPLSTSKPTVKSTSEKGSSSQAQGITTSQKPNTK</sequence>
<feature type="region of interest" description="Disordered" evidence="1">
    <location>
        <begin position="119"/>
        <end position="194"/>
    </location>
</feature>
<protein>
    <submittedName>
        <fullName evidence="4">Uncharacterized protein</fullName>
    </submittedName>
</protein>
<keyword evidence="2" id="KW-0732">Signal</keyword>
<feature type="signal peptide" evidence="2">
    <location>
        <begin position="1"/>
        <end position="22"/>
    </location>
</feature>
<feature type="compositionally biased region" description="Polar residues" evidence="1">
    <location>
        <begin position="150"/>
        <end position="194"/>
    </location>
</feature>
<organism evidence="3 4">
    <name type="scientific">Parastrongyloides trichosuri</name>
    <name type="common">Possum-specific nematode worm</name>
    <dbReference type="NCBI Taxonomy" id="131310"/>
    <lineage>
        <taxon>Eukaryota</taxon>
        <taxon>Metazoa</taxon>
        <taxon>Ecdysozoa</taxon>
        <taxon>Nematoda</taxon>
        <taxon>Chromadorea</taxon>
        <taxon>Rhabditida</taxon>
        <taxon>Tylenchina</taxon>
        <taxon>Panagrolaimomorpha</taxon>
        <taxon>Strongyloidoidea</taxon>
        <taxon>Strongyloididae</taxon>
        <taxon>Parastrongyloides</taxon>
    </lineage>
</organism>
<reference evidence="4" key="1">
    <citation type="submission" date="2017-02" db="UniProtKB">
        <authorList>
            <consortium name="WormBaseParasite"/>
        </authorList>
    </citation>
    <scope>IDENTIFICATION</scope>
</reference>
<name>A0A0N4Z1F9_PARTI</name>
<evidence type="ECO:0000256" key="1">
    <source>
        <dbReference type="SAM" id="MobiDB-lite"/>
    </source>
</evidence>